<reference evidence="2" key="2">
    <citation type="submission" date="2018-05" db="EMBL/GenBank/DDBJ databases">
        <title>OpunRS2 (Oryza punctata Reference Sequence Version 2).</title>
        <authorList>
            <person name="Zhang J."/>
            <person name="Kudrna D."/>
            <person name="Lee S."/>
            <person name="Talag J."/>
            <person name="Welchert J."/>
            <person name="Wing R.A."/>
        </authorList>
    </citation>
    <scope>NUCLEOTIDE SEQUENCE [LARGE SCALE GENOMIC DNA]</scope>
</reference>
<feature type="region of interest" description="Disordered" evidence="1">
    <location>
        <begin position="1"/>
        <end position="42"/>
    </location>
</feature>
<dbReference type="Gramene" id="OPUNC09G11780.1">
    <property type="protein sequence ID" value="OPUNC09G11780.1"/>
    <property type="gene ID" value="OPUNC09G11780"/>
</dbReference>
<feature type="compositionally biased region" description="Polar residues" evidence="1">
    <location>
        <begin position="19"/>
        <end position="29"/>
    </location>
</feature>
<proteinExistence type="predicted"/>
<dbReference type="EnsemblPlants" id="OPUNC09G11780.1">
    <property type="protein sequence ID" value="OPUNC09G11780.1"/>
    <property type="gene ID" value="OPUNC09G11780"/>
</dbReference>
<reference evidence="2" key="1">
    <citation type="submission" date="2015-04" db="UniProtKB">
        <authorList>
            <consortium name="EnsemblPlants"/>
        </authorList>
    </citation>
    <scope>IDENTIFICATION</scope>
</reference>
<evidence type="ECO:0000313" key="2">
    <source>
        <dbReference type="EnsemblPlants" id="OPUNC09G11780.1"/>
    </source>
</evidence>
<evidence type="ECO:0000256" key="1">
    <source>
        <dbReference type="SAM" id="MobiDB-lite"/>
    </source>
</evidence>
<evidence type="ECO:0000313" key="3">
    <source>
        <dbReference type="Proteomes" id="UP000026962"/>
    </source>
</evidence>
<dbReference type="AlphaFoldDB" id="A0A0E0M285"/>
<dbReference type="HOGENOM" id="CLU_1899610_0_0_1"/>
<sequence length="134" mass="14861">MLAHSTGVETTLNHAGPTSLPSLTHSPHFSQAKPELQRYARTKPNNYIRVLGHLAPRGEDMSEMVVELLEQRISSRDGSDATSRSRAPRVAAVPASRNLARTKLFTITDARPRLGKSPLDLHDLFGRQKCPLER</sequence>
<accession>A0A0E0M285</accession>
<name>A0A0E0M285_ORYPU</name>
<keyword evidence="3" id="KW-1185">Reference proteome</keyword>
<dbReference type="Proteomes" id="UP000026962">
    <property type="component" value="Chromosome 9"/>
</dbReference>
<organism evidence="2">
    <name type="scientific">Oryza punctata</name>
    <name type="common">Red rice</name>
    <dbReference type="NCBI Taxonomy" id="4537"/>
    <lineage>
        <taxon>Eukaryota</taxon>
        <taxon>Viridiplantae</taxon>
        <taxon>Streptophyta</taxon>
        <taxon>Embryophyta</taxon>
        <taxon>Tracheophyta</taxon>
        <taxon>Spermatophyta</taxon>
        <taxon>Magnoliopsida</taxon>
        <taxon>Liliopsida</taxon>
        <taxon>Poales</taxon>
        <taxon>Poaceae</taxon>
        <taxon>BOP clade</taxon>
        <taxon>Oryzoideae</taxon>
        <taxon>Oryzeae</taxon>
        <taxon>Oryzinae</taxon>
        <taxon>Oryza</taxon>
    </lineage>
</organism>
<feature type="compositionally biased region" description="Low complexity" evidence="1">
    <location>
        <begin position="84"/>
        <end position="94"/>
    </location>
</feature>
<protein>
    <submittedName>
        <fullName evidence="2">Uncharacterized protein</fullName>
    </submittedName>
</protein>
<feature type="region of interest" description="Disordered" evidence="1">
    <location>
        <begin position="73"/>
        <end position="94"/>
    </location>
</feature>